<feature type="domain" description="Disease resistance protein winged helix" evidence="5">
    <location>
        <begin position="457"/>
        <end position="521"/>
    </location>
</feature>
<comment type="caution">
    <text evidence="8">The sequence shown here is derived from an EMBL/GenBank/DDBJ whole genome shotgun (WGS) entry which is preliminary data.</text>
</comment>
<dbReference type="InterPro" id="IPR027417">
    <property type="entry name" value="P-loop_NTPase"/>
</dbReference>
<dbReference type="Proteomes" id="UP000604825">
    <property type="component" value="Unassembled WGS sequence"/>
</dbReference>
<gene>
    <name evidence="8" type="ORF">NCGR_LOCUS3486</name>
</gene>
<evidence type="ECO:0000259" key="6">
    <source>
        <dbReference type="Pfam" id="PF25019"/>
    </source>
</evidence>
<dbReference type="EMBL" id="CAJGYO010000001">
    <property type="protein sequence ID" value="CAD6205682.1"/>
    <property type="molecule type" value="Genomic_DNA"/>
</dbReference>
<evidence type="ECO:0000256" key="1">
    <source>
        <dbReference type="ARBA" id="ARBA00022614"/>
    </source>
</evidence>
<evidence type="ECO:0000313" key="8">
    <source>
        <dbReference type="EMBL" id="CAD6205682.1"/>
    </source>
</evidence>
<evidence type="ECO:0000259" key="3">
    <source>
        <dbReference type="Pfam" id="PF00931"/>
    </source>
</evidence>
<dbReference type="PRINTS" id="PR00364">
    <property type="entry name" value="DISEASERSIST"/>
</dbReference>
<dbReference type="PANTHER" id="PTHR36766">
    <property type="entry name" value="PLANT BROAD-SPECTRUM MILDEW RESISTANCE PROTEIN RPW8"/>
    <property type="match status" value="1"/>
</dbReference>
<dbReference type="Pfam" id="PF25019">
    <property type="entry name" value="LRR_R13L1-DRL21"/>
    <property type="match status" value="1"/>
</dbReference>
<dbReference type="InterPro" id="IPR001611">
    <property type="entry name" value="Leu-rich_rpt"/>
</dbReference>
<evidence type="ECO:0000259" key="7">
    <source>
        <dbReference type="Pfam" id="PF25597"/>
    </source>
</evidence>
<keyword evidence="1" id="KW-0433">Leucine-rich repeat</keyword>
<dbReference type="InterPro" id="IPR058922">
    <property type="entry name" value="WHD_DRP"/>
</dbReference>
<dbReference type="PROSITE" id="PS51450">
    <property type="entry name" value="LRR"/>
    <property type="match status" value="1"/>
</dbReference>
<dbReference type="SUPFAM" id="SSF52058">
    <property type="entry name" value="L domain-like"/>
    <property type="match status" value="1"/>
</dbReference>
<organism evidence="8 9">
    <name type="scientific">Miscanthus lutarioriparius</name>
    <dbReference type="NCBI Taxonomy" id="422564"/>
    <lineage>
        <taxon>Eukaryota</taxon>
        <taxon>Viridiplantae</taxon>
        <taxon>Streptophyta</taxon>
        <taxon>Embryophyta</taxon>
        <taxon>Tracheophyta</taxon>
        <taxon>Spermatophyta</taxon>
        <taxon>Magnoliopsida</taxon>
        <taxon>Liliopsida</taxon>
        <taxon>Poales</taxon>
        <taxon>Poaceae</taxon>
        <taxon>PACMAD clade</taxon>
        <taxon>Panicoideae</taxon>
        <taxon>Andropogonodae</taxon>
        <taxon>Andropogoneae</taxon>
        <taxon>Saccharinae</taxon>
        <taxon>Miscanthus</taxon>
    </lineage>
</organism>
<evidence type="ECO:0000259" key="5">
    <source>
        <dbReference type="Pfam" id="PF23559"/>
    </source>
</evidence>
<evidence type="ECO:0008006" key="10">
    <source>
        <dbReference type="Google" id="ProtNLM"/>
    </source>
</evidence>
<feature type="domain" description="NB-ARC" evidence="3">
    <location>
        <begin position="178"/>
        <end position="350"/>
    </location>
</feature>
<dbReference type="GO" id="GO:0043531">
    <property type="term" value="F:ADP binding"/>
    <property type="evidence" value="ECO:0007669"/>
    <property type="project" value="InterPro"/>
</dbReference>
<proteinExistence type="predicted"/>
<protein>
    <recommendedName>
        <fullName evidence="10">NB-ARC domain-containing protein</fullName>
    </recommendedName>
</protein>
<keyword evidence="2" id="KW-0611">Plant defense</keyword>
<name>A0A811MFU9_9POAL</name>
<evidence type="ECO:0000256" key="2">
    <source>
        <dbReference type="ARBA" id="ARBA00022821"/>
    </source>
</evidence>
<dbReference type="SUPFAM" id="SSF52540">
    <property type="entry name" value="P-loop containing nucleoside triphosphate hydrolases"/>
    <property type="match status" value="1"/>
</dbReference>
<dbReference type="OrthoDB" id="1060944at2759"/>
<dbReference type="Pfam" id="PF00931">
    <property type="entry name" value="NB-ARC"/>
    <property type="match status" value="1"/>
</dbReference>
<accession>A0A811MFU9</accession>
<sequence length="1622" mass="182129">MAPPQPAGTMIPLPPTVGWSACGFVAAVLARLIHKGLELLAELDEAAAGHLRRLEGLLPSVWRVLDSADAGAVDLGGRPLHDLLDAAYAADDALNDTETAGASSGGGHGKSSRAKTSSIDLDPFRDALGVMAQAAYRCASAYENVVPEKNYATIASVWRRTEDAAAGEIEQDDIFGREAEVEQILQNVRFSDDPHYRLGVGILPVTGDAGVGKTALVHFVFHHEVTKAEFPVRMWVHDSGPFRLRKQLMEQMIHAAAGQDRDPEDARELLHKELAGKRFLLVLDGVTDVVDKQWGDLMEVLQPAARRSLIMVTTDSETVATAVGTMPMLTLGPLGSDDYLKMFRHFAFGRADDTEECTLLGDDWDDVVEDEEELSPMEKIASELAKRMVSLPLLARALGLALRFRQDDEDHWRNVLEDKLWESQDQDACRISPALWLSYRHLDPRLKQCFAYCAVLPGDHVFRKEELVNMWVSQGLIYSDRAAMRLEDTGGEFFDELVQRCFFQPLASNRFVMHKSMLDLARAVAMSRFFMITDESSGDIPQEVRHLTIRTSNLSKLKSDLALQTWSSPDHHFLYQVRTILLFTGDVSESDEFLDVLAHIFSVAKTVRVLVLSCENITCLPPEISQLRHLRYLNLSGNKIIDLQETLCQLYNLQVLDVRSNSPSLHPPDGITSLINLRHLHASESFLSSISDIHGLSNLQQLDVFRVGGSMHIDALRRMTQLRGKLHAGDLRQMTQLRGKLHAGDLRQVDIGVLSKGILKGIYDGQSKEMSKDEEVLECLQPHDNLRFLRIVGYGGIKFPSWMTKTSSSLLNVTSMCLTDCTNCKTLPPLHIPPRLEVLQISRMHSITKEKTAVELWLKLEPIYMSKDLTSKMHVKMKLFMHKLQEGGSVMNHLSIFTEIVADLVSMESGDVMRMGDNNPREIMGIGSIQIKMHDGMIRTLKDVRHIPGMARNLISLSTLDAEGYRHSDSGETYWMAGPVGKMKFYEHCVFGMHKRLRVFGCTAYTHVDNGKLEPRAIKCLFFGYGSGVKGYKLWNPETKKTFMSRSIVFNESVMFNDSLSIDVSPVGSGEKHQHVSMQVEHVDDQETEIVDNNVHDIVQHSPPILQPQNQFITDRRTKRNCGPRPRLIEECDIVHYAFSGAKQVENIHEPTTYTKVVVSGDRDAVTRKNGTWVVVRLPKQKKAVRCKWIFKRKEGLSSSEPPRFKARLSALQYASTDEDFEYMSRVPYSSVVGSLIYAMVCSHPDLSYAMGLVSRYMANPDKEHWKAVQWIFRYLRGTTNACLKFGKTDKGLTGYVDSDFAADLDKRTSLIGYVFTIGGCAVSWRATLQPVVAMSTTEAEYMAVAEAFENVGFTDLPLSLTVMVVENVGFETPPRIHDKQASTEEALEATSKEGSVICDIPDGFKDLTELRDISLYDCPKMVVDKFHTSVRTVEISECFVAHGRWTDEDPFLFSVWNLKITGCSHVSSDQVSKIEHLDWLSSLLNVYNLHLENTVLMRLYMFDQLPSLEILDIDGCDAFFADLSDFAWLEKLQVLNIRNCREMSGLPENLCRLPALEELCVQNCPDIEALPENGLPTSLKRLSISNCGLRLTKRCLDDELDRPKIALIGTVYIDGKCIRPK</sequence>
<dbReference type="InterPro" id="IPR002182">
    <property type="entry name" value="NB-ARC"/>
</dbReference>
<dbReference type="Gene3D" id="3.80.10.10">
    <property type="entry name" value="Ribonuclease Inhibitor"/>
    <property type="match status" value="2"/>
</dbReference>
<evidence type="ECO:0000313" key="9">
    <source>
        <dbReference type="Proteomes" id="UP000604825"/>
    </source>
</evidence>
<dbReference type="InterPro" id="IPR032675">
    <property type="entry name" value="LRR_dom_sf"/>
</dbReference>
<dbReference type="Gene3D" id="1.10.10.10">
    <property type="entry name" value="Winged helix-like DNA-binding domain superfamily/Winged helix DNA-binding domain"/>
    <property type="match status" value="1"/>
</dbReference>
<feature type="domain" description="Retroviral polymerase SH3-like" evidence="7">
    <location>
        <begin position="1002"/>
        <end position="1060"/>
    </location>
</feature>
<feature type="domain" description="R13L1/DRL21-like LRR repeat region" evidence="6">
    <location>
        <begin position="713"/>
        <end position="844"/>
    </location>
</feature>
<dbReference type="GO" id="GO:0006952">
    <property type="term" value="P:defense response"/>
    <property type="evidence" value="ECO:0007669"/>
    <property type="project" value="UniProtKB-KW"/>
</dbReference>
<dbReference type="Pfam" id="PF23559">
    <property type="entry name" value="WHD_DRP"/>
    <property type="match status" value="1"/>
</dbReference>
<dbReference type="InterPro" id="IPR056789">
    <property type="entry name" value="LRR_R13L1-DRL21"/>
</dbReference>
<dbReference type="Pfam" id="PF25597">
    <property type="entry name" value="SH3_retrovirus"/>
    <property type="match status" value="1"/>
</dbReference>
<dbReference type="CDD" id="cd09272">
    <property type="entry name" value="RNase_HI_RT_Ty1"/>
    <property type="match status" value="1"/>
</dbReference>
<feature type="domain" description="Retrovirus-related Pol polyprotein from transposon TNT 1-94-like beta-barrel" evidence="4">
    <location>
        <begin position="893"/>
        <end position="965"/>
    </location>
</feature>
<reference evidence="8" key="1">
    <citation type="submission" date="2020-10" db="EMBL/GenBank/DDBJ databases">
        <authorList>
            <person name="Han B."/>
            <person name="Lu T."/>
            <person name="Zhao Q."/>
            <person name="Huang X."/>
            <person name="Zhao Y."/>
        </authorList>
    </citation>
    <scope>NUCLEOTIDE SEQUENCE</scope>
</reference>
<keyword evidence="9" id="KW-1185">Reference proteome</keyword>
<dbReference type="Gene3D" id="3.40.50.300">
    <property type="entry name" value="P-loop containing nucleotide triphosphate hydrolases"/>
    <property type="match status" value="1"/>
</dbReference>
<dbReference type="InterPro" id="IPR036388">
    <property type="entry name" value="WH-like_DNA-bd_sf"/>
</dbReference>
<dbReference type="PANTHER" id="PTHR36766:SF70">
    <property type="entry name" value="DISEASE RESISTANCE PROTEIN RGA4"/>
    <property type="match status" value="1"/>
</dbReference>
<dbReference type="InterPro" id="IPR057670">
    <property type="entry name" value="SH3_retrovirus"/>
</dbReference>
<dbReference type="InterPro" id="IPR054722">
    <property type="entry name" value="PolX-like_BBD"/>
</dbReference>
<evidence type="ECO:0000259" key="4">
    <source>
        <dbReference type="Pfam" id="PF22936"/>
    </source>
</evidence>
<dbReference type="Pfam" id="PF13855">
    <property type="entry name" value="LRR_8"/>
    <property type="match status" value="1"/>
</dbReference>
<dbReference type="Pfam" id="PF22936">
    <property type="entry name" value="Pol_BBD"/>
    <property type="match status" value="1"/>
</dbReference>